<keyword evidence="3" id="KW-1185">Reference proteome</keyword>
<protein>
    <submittedName>
        <fullName evidence="2">Uncharacterized protein</fullName>
    </submittedName>
</protein>
<gene>
    <name evidence="2" type="ORF">B0J15DRAFT_41279</name>
</gene>
<feature type="region of interest" description="Disordered" evidence="1">
    <location>
        <begin position="1"/>
        <end position="45"/>
    </location>
</feature>
<dbReference type="Proteomes" id="UP000736672">
    <property type="component" value="Unassembled WGS sequence"/>
</dbReference>
<dbReference type="EMBL" id="JAGTJS010000012">
    <property type="protein sequence ID" value="KAH7250423.1"/>
    <property type="molecule type" value="Genomic_DNA"/>
</dbReference>
<feature type="compositionally biased region" description="Basic and acidic residues" evidence="1">
    <location>
        <begin position="146"/>
        <end position="155"/>
    </location>
</feature>
<feature type="region of interest" description="Disordered" evidence="1">
    <location>
        <begin position="77"/>
        <end position="155"/>
    </location>
</feature>
<reference evidence="2" key="1">
    <citation type="journal article" date="2021" name="Nat. Commun.">
        <title>Genetic determinants of endophytism in the Arabidopsis root mycobiome.</title>
        <authorList>
            <person name="Mesny F."/>
            <person name="Miyauchi S."/>
            <person name="Thiergart T."/>
            <person name="Pickel B."/>
            <person name="Atanasova L."/>
            <person name="Karlsson M."/>
            <person name="Huettel B."/>
            <person name="Barry K.W."/>
            <person name="Haridas S."/>
            <person name="Chen C."/>
            <person name="Bauer D."/>
            <person name="Andreopoulos W."/>
            <person name="Pangilinan J."/>
            <person name="LaButti K."/>
            <person name="Riley R."/>
            <person name="Lipzen A."/>
            <person name="Clum A."/>
            <person name="Drula E."/>
            <person name="Henrissat B."/>
            <person name="Kohler A."/>
            <person name="Grigoriev I.V."/>
            <person name="Martin F.M."/>
            <person name="Hacquard S."/>
        </authorList>
    </citation>
    <scope>NUCLEOTIDE SEQUENCE</scope>
    <source>
        <strain evidence="2">FSSC 5 MPI-SDFR-AT-0091</strain>
    </source>
</reference>
<evidence type="ECO:0000256" key="1">
    <source>
        <dbReference type="SAM" id="MobiDB-lite"/>
    </source>
</evidence>
<evidence type="ECO:0000313" key="3">
    <source>
        <dbReference type="Proteomes" id="UP000736672"/>
    </source>
</evidence>
<feature type="compositionally biased region" description="Pro residues" evidence="1">
    <location>
        <begin position="107"/>
        <end position="124"/>
    </location>
</feature>
<dbReference type="AlphaFoldDB" id="A0A9P9K779"/>
<sequence length="155" mass="16964">MPSPTDTEYHSPGHPILGPNTVRSTWHLPDHYSQQPRPHSGPPAVARFYPKVDLIPGPVPYSRLQVPPPYNCRVLVLGPRPPGKSTSPSALTLSPHALGSSPLPSAQVPPTPFPLARPTPPPRYSHPTPFHLRYHTPLPTARSSSRRRDSLGLFP</sequence>
<organism evidence="2 3">
    <name type="scientific">Fusarium solani</name>
    <name type="common">Filamentous fungus</name>
    <dbReference type="NCBI Taxonomy" id="169388"/>
    <lineage>
        <taxon>Eukaryota</taxon>
        <taxon>Fungi</taxon>
        <taxon>Dikarya</taxon>
        <taxon>Ascomycota</taxon>
        <taxon>Pezizomycotina</taxon>
        <taxon>Sordariomycetes</taxon>
        <taxon>Hypocreomycetidae</taxon>
        <taxon>Hypocreales</taxon>
        <taxon>Nectriaceae</taxon>
        <taxon>Fusarium</taxon>
        <taxon>Fusarium solani species complex</taxon>
    </lineage>
</organism>
<proteinExistence type="predicted"/>
<name>A0A9P9K779_FUSSL</name>
<comment type="caution">
    <text evidence="2">The sequence shown here is derived from an EMBL/GenBank/DDBJ whole genome shotgun (WGS) entry which is preliminary data.</text>
</comment>
<evidence type="ECO:0000313" key="2">
    <source>
        <dbReference type="EMBL" id="KAH7250423.1"/>
    </source>
</evidence>
<accession>A0A9P9K779</accession>